<gene>
    <name evidence="10" type="ORF">AB6A40_008592</name>
</gene>
<keyword evidence="9" id="KW-0539">Nucleus</keyword>
<dbReference type="GO" id="GO:0005737">
    <property type="term" value="C:cytoplasm"/>
    <property type="evidence" value="ECO:0007669"/>
    <property type="project" value="UniProtKB-SubCell"/>
</dbReference>
<evidence type="ECO:0000256" key="5">
    <source>
        <dbReference type="ARBA" id="ARBA00022490"/>
    </source>
</evidence>
<proteinExistence type="inferred from homology"/>
<evidence type="ECO:0000313" key="10">
    <source>
        <dbReference type="EMBL" id="MFH4981883.1"/>
    </source>
</evidence>
<dbReference type="PANTHER" id="PTHR15975:SF0">
    <property type="entry name" value="CCR4-NOT TRANSCRIPTION COMPLEX SUBUNIT 11"/>
    <property type="match status" value="1"/>
</dbReference>
<dbReference type="InterPro" id="IPR019312">
    <property type="entry name" value="CNOT11"/>
</dbReference>
<evidence type="ECO:0000256" key="7">
    <source>
        <dbReference type="ARBA" id="ARBA00023158"/>
    </source>
</evidence>
<dbReference type="AlphaFoldDB" id="A0ABD6EXT0"/>
<evidence type="ECO:0000256" key="4">
    <source>
        <dbReference type="ARBA" id="ARBA00014872"/>
    </source>
</evidence>
<keyword evidence="7" id="KW-0943">RNA-mediated gene silencing</keyword>
<evidence type="ECO:0000256" key="6">
    <source>
        <dbReference type="ARBA" id="ARBA00023015"/>
    </source>
</evidence>
<dbReference type="PANTHER" id="PTHR15975">
    <property type="entry name" value="CCR4-NOT TRANSCRIPTION COMPLEX SUBUNIT 11"/>
    <property type="match status" value="1"/>
</dbReference>
<evidence type="ECO:0000256" key="9">
    <source>
        <dbReference type="ARBA" id="ARBA00023242"/>
    </source>
</evidence>
<comment type="caution">
    <text evidence="10">The sequence shown here is derived from an EMBL/GenBank/DDBJ whole genome shotgun (WGS) entry which is preliminary data.</text>
</comment>
<evidence type="ECO:0000256" key="8">
    <source>
        <dbReference type="ARBA" id="ARBA00023163"/>
    </source>
</evidence>
<keyword evidence="5" id="KW-0963">Cytoplasm</keyword>
<dbReference type="Proteomes" id="UP001608902">
    <property type="component" value="Unassembled WGS sequence"/>
</dbReference>
<comment type="subcellular location">
    <subcellularLocation>
        <location evidence="2">Cytoplasm</location>
    </subcellularLocation>
    <subcellularLocation>
        <location evidence="1">Nucleus</location>
    </subcellularLocation>
</comment>
<keyword evidence="11" id="KW-1185">Reference proteome</keyword>
<accession>A0ABD6EXT0</accession>
<evidence type="ECO:0000256" key="2">
    <source>
        <dbReference type="ARBA" id="ARBA00004496"/>
    </source>
</evidence>
<organism evidence="10 11">
    <name type="scientific">Gnathostoma spinigerum</name>
    <dbReference type="NCBI Taxonomy" id="75299"/>
    <lineage>
        <taxon>Eukaryota</taxon>
        <taxon>Metazoa</taxon>
        <taxon>Ecdysozoa</taxon>
        <taxon>Nematoda</taxon>
        <taxon>Chromadorea</taxon>
        <taxon>Rhabditida</taxon>
        <taxon>Spirurina</taxon>
        <taxon>Gnathostomatomorpha</taxon>
        <taxon>Gnathostomatoidea</taxon>
        <taxon>Gnathostomatidae</taxon>
        <taxon>Gnathostoma</taxon>
    </lineage>
</organism>
<reference evidence="10 11" key="1">
    <citation type="submission" date="2024-08" db="EMBL/GenBank/DDBJ databases">
        <title>Gnathostoma spinigerum genome.</title>
        <authorList>
            <person name="Gonzalez-Bertolin B."/>
            <person name="Monzon S."/>
            <person name="Zaballos A."/>
            <person name="Jimenez P."/>
            <person name="Dekumyoy P."/>
            <person name="Varona S."/>
            <person name="Cuesta I."/>
            <person name="Sumanam S."/>
            <person name="Adisakwattana P."/>
            <person name="Gasser R.B."/>
            <person name="Hernandez-Gonzalez A."/>
            <person name="Young N.D."/>
            <person name="Perteguer M.J."/>
        </authorList>
    </citation>
    <scope>NUCLEOTIDE SEQUENCE [LARGE SCALE GENOMIC DNA]</scope>
    <source>
        <strain evidence="10">AL3</strain>
        <tissue evidence="10">Liver</tissue>
    </source>
</reference>
<dbReference type="GO" id="GO:0031047">
    <property type="term" value="P:regulatory ncRNA-mediated gene silencing"/>
    <property type="evidence" value="ECO:0007669"/>
    <property type="project" value="UniProtKB-KW"/>
</dbReference>
<protein>
    <recommendedName>
        <fullName evidence="4">CCR4-NOT transcription complex subunit 11</fullName>
    </recommendedName>
</protein>
<comment type="similarity">
    <text evidence="3">Belongs to the CNOT11 family.</text>
</comment>
<evidence type="ECO:0000256" key="1">
    <source>
        <dbReference type="ARBA" id="ARBA00004123"/>
    </source>
</evidence>
<keyword evidence="8" id="KW-0804">Transcription</keyword>
<evidence type="ECO:0000256" key="3">
    <source>
        <dbReference type="ARBA" id="ARBA00008030"/>
    </source>
</evidence>
<keyword evidence="6" id="KW-0805">Transcription regulation</keyword>
<dbReference type="GO" id="GO:0005634">
    <property type="term" value="C:nucleus"/>
    <property type="evidence" value="ECO:0007669"/>
    <property type="project" value="UniProtKB-SubCell"/>
</dbReference>
<dbReference type="Pfam" id="PF10155">
    <property type="entry name" value="CNOT11"/>
    <property type="match status" value="1"/>
</dbReference>
<sequence>MEVVNKLCAAANELSKKVSEAGDLTIREAVSSVPTYLNTYIIRCISACGEPDHCNSTQYRQVRMLCVFISTLIRNRALEIQPLSSELKSFCLSFSFVKEALSLYKTII</sequence>
<dbReference type="EMBL" id="JBGFUD010008087">
    <property type="protein sequence ID" value="MFH4981883.1"/>
    <property type="molecule type" value="Genomic_DNA"/>
</dbReference>
<evidence type="ECO:0000313" key="11">
    <source>
        <dbReference type="Proteomes" id="UP001608902"/>
    </source>
</evidence>
<name>A0ABD6EXT0_9BILA</name>